<reference evidence="2 3" key="1">
    <citation type="submission" date="2020-08" db="EMBL/GenBank/DDBJ databases">
        <title>Plant Genome Project.</title>
        <authorList>
            <person name="Zhang R.-G."/>
        </authorList>
    </citation>
    <scope>NUCLEOTIDE SEQUENCE [LARGE SCALE GENOMIC DNA]</scope>
    <source>
        <tissue evidence="2">Rhizome</tissue>
    </source>
</reference>
<evidence type="ECO:0000313" key="3">
    <source>
        <dbReference type="Proteomes" id="UP000734854"/>
    </source>
</evidence>
<organism evidence="2 3">
    <name type="scientific">Zingiber officinale</name>
    <name type="common">Ginger</name>
    <name type="synonym">Amomum zingiber</name>
    <dbReference type="NCBI Taxonomy" id="94328"/>
    <lineage>
        <taxon>Eukaryota</taxon>
        <taxon>Viridiplantae</taxon>
        <taxon>Streptophyta</taxon>
        <taxon>Embryophyta</taxon>
        <taxon>Tracheophyta</taxon>
        <taxon>Spermatophyta</taxon>
        <taxon>Magnoliopsida</taxon>
        <taxon>Liliopsida</taxon>
        <taxon>Zingiberales</taxon>
        <taxon>Zingiberaceae</taxon>
        <taxon>Zingiber</taxon>
    </lineage>
</organism>
<feature type="region of interest" description="Disordered" evidence="1">
    <location>
        <begin position="214"/>
        <end position="247"/>
    </location>
</feature>
<dbReference type="AlphaFoldDB" id="A0A8J5LII1"/>
<feature type="region of interest" description="Disordered" evidence="1">
    <location>
        <begin position="1"/>
        <end position="21"/>
    </location>
</feature>
<proteinExistence type="predicted"/>
<name>A0A8J5LII1_ZINOF</name>
<dbReference type="EMBL" id="JACMSC010000007">
    <property type="protein sequence ID" value="KAG6516737.1"/>
    <property type="molecule type" value="Genomic_DNA"/>
</dbReference>
<feature type="region of interest" description="Disordered" evidence="1">
    <location>
        <begin position="68"/>
        <end position="94"/>
    </location>
</feature>
<dbReference type="PANTHER" id="PTHR33696:SF1">
    <property type="entry name" value="T22J18.15"/>
    <property type="match status" value="1"/>
</dbReference>
<protein>
    <submittedName>
        <fullName evidence="2">Uncharacterized protein</fullName>
    </submittedName>
</protein>
<sequence length="247" mass="26343">MWPPPSAFELAGAPGYSRSSPRRRREIMDYVFSSGRIQASAVPFSWERRPGISKTAAAAGGFGHLLPLPPAPAASHRKRSAASHRNRSATSAGDEDPFAVALAECAKRPPGPSIEELFTPRRAATATRQQPVSSSARSISDLLGLHAVSCKARCAVADSVVFLPRSPGPQGSASFPYGISSAWSISDRLDLIAGSCKATCPVADSAVYVPRRPGREEAPRCRTICRTAGSAKPDRPNKWQKKQPAQQ</sequence>
<comment type="caution">
    <text evidence="2">The sequence shown here is derived from an EMBL/GenBank/DDBJ whole genome shotgun (WGS) entry which is preliminary data.</text>
</comment>
<evidence type="ECO:0000313" key="2">
    <source>
        <dbReference type="EMBL" id="KAG6516737.1"/>
    </source>
</evidence>
<feature type="compositionally biased region" description="Basic residues" evidence="1">
    <location>
        <begin position="75"/>
        <end position="87"/>
    </location>
</feature>
<dbReference type="OrthoDB" id="1925896at2759"/>
<evidence type="ECO:0000256" key="1">
    <source>
        <dbReference type="SAM" id="MobiDB-lite"/>
    </source>
</evidence>
<gene>
    <name evidence="2" type="ORF">ZIOFF_027211</name>
</gene>
<accession>A0A8J5LII1</accession>
<dbReference type="PANTHER" id="PTHR33696">
    <property type="entry name" value="T22J18.15-RELATED"/>
    <property type="match status" value="1"/>
</dbReference>
<keyword evidence="3" id="KW-1185">Reference proteome</keyword>
<dbReference type="Proteomes" id="UP000734854">
    <property type="component" value="Unassembled WGS sequence"/>
</dbReference>